<evidence type="ECO:0000256" key="1">
    <source>
        <dbReference type="ARBA" id="ARBA00022679"/>
    </source>
</evidence>
<reference evidence="4 5" key="1">
    <citation type="submission" date="2017-05" db="EMBL/GenBank/DDBJ databases">
        <title>Complete genome sequence of Streptomyces sp. SCSIO 03032 revealed the diverse biosynthetic pathways for its bioactive secondary metabolites.</title>
        <authorList>
            <person name="Ma L."/>
            <person name="Zhu Y."/>
            <person name="Zhang W."/>
            <person name="Zhang G."/>
            <person name="Tian X."/>
            <person name="Zhang S."/>
            <person name="Zhang C."/>
        </authorList>
    </citation>
    <scope>NUCLEOTIDE SEQUENCE [LARGE SCALE GENOMIC DNA]</scope>
    <source>
        <strain evidence="4 5">SCSIO 03032</strain>
    </source>
</reference>
<gene>
    <name evidence="4" type="ORF">CAG99_08080</name>
</gene>
<evidence type="ECO:0000313" key="5">
    <source>
        <dbReference type="Proteomes" id="UP000194218"/>
    </source>
</evidence>
<dbReference type="PANTHER" id="PTHR34069:SF2">
    <property type="entry name" value="BETA-KETOACYL-[ACYL-CARRIER-PROTEIN] SYNTHASE III"/>
    <property type="match status" value="1"/>
</dbReference>
<sequence length="341" mass="36329">MQWSNTFIAATAVWLPEPTDINEAVERGAYEAHQRDSTCYRSVTDAGRVPPPDMAVRAARSALRRSTTPADRVALLLHASMHRQGSAGWTPAAYVKEHALGGTAPAVDVGQASNGGLAALELGAANLATQSEDAGVLITTADNFGPPGALDRYLSDDVVLADGATAALLHPRHGFAQLLASHTVGRTELEGAYRPSGELVLVEEGDFIDITARKMSFVAAFGRDRMLSIIANGAVESTEVVCRETGTAVEDFDHVVVPHLGEEYVEWDFLQPLKIPVERTTWPWGRTIAHLGPGDPMAGLNHLAESGALQPGQKMLLLSMGAGFHWTSAALEIVAAPGWDR</sequence>
<accession>A0A1W7CVV0</accession>
<evidence type="ECO:0000313" key="4">
    <source>
        <dbReference type="EMBL" id="ARQ68826.1"/>
    </source>
</evidence>
<name>A0A1W7CVV0_9ACTN</name>
<protein>
    <recommendedName>
        <fullName evidence="3">Beta-ketoacyl-[acyl-carrier-protein] synthase III C-terminal domain-containing protein</fullName>
    </recommendedName>
</protein>
<dbReference type="OrthoDB" id="7055207at2"/>
<dbReference type="InterPro" id="IPR013747">
    <property type="entry name" value="ACP_syn_III_C"/>
</dbReference>
<feature type="domain" description="Beta-ketoacyl-[acyl-carrier-protein] synthase III C-terminal" evidence="3">
    <location>
        <begin position="242"/>
        <end position="333"/>
    </location>
</feature>
<dbReference type="Proteomes" id="UP000194218">
    <property type="component" value="Chromosome"/>
</dbReference>
<dbReference type="GO" id="GO:0044550">
    <property type="term" value="P:secondary metabolite biosynthetic process"/>
    <property type="evidence" value="ECO:0007669"/>
    <property type="project" value="TreeGrafter"/>
</dbReference>
<keyword evidence="5" id="KW-1185">Reference proteome</keyword>
<dbReference type="GO" id="GO:0016747">
    <property type="term" value="F:acyltransferase activity, transferring groups other than amino-acyl groups"/>
    <property type="evidence" value="ECO:0007669"/>
    <property type="project" value="UniProtKB-ARBA"/>
</dbReference>
<evidence type="ECO:0000259" key="3">
    <source>
        <dbReference type="Pfam" id="PF08541"/>
    </source>
</evidence>
<dbReference type="EMBL" id="CP021121">
    <property type="protein sequence ID" value="ARQ68826.1"/>
    <property type="molecule type" value="Genomic_DNA"/>
</dbReference>
<dbReference type="InterPro" id="IPR016039">
    <property type="entry name" value="Thiolase-like"/>
</dbReference>
<proteinExistence type="predicted"/>
<keyword evidence="2" id="KW-0012">Acyltransferase</keyword>
<keyword evidence="1" id="KW-0808">Transferase</keyword>
<dbReference type="RefSeq" id="WP_086158328.1">
    <property type="nucleotide sequence ID" value="NZ_CP021121.1"/>
</dbReference>
<organism evidence="4 5">
    <name type="scientific">Streptomyces marincola</name>
    <dbReference type="NCBI Taxonomy" id="2878388"/>
    <lineage>
        <taxon>Bacteria</taxon>
        <taxon>Bacillati</taxon>
        <taxon>Actinomycetota</taxon>
        <taxon>Actinomycetes</taxon>
        <taxon>Kitasatosporales</taxon>
        <taxon>Streptomycetaceae</taxon>
        <taxon>Streptomyces</taxon>
    </lineage>
</organism>
<dbReference type="Gene3D" id="3.40.47.10">
    <property type="match status" value="2"/>
</dbReference>
<dbReference type="PANTHER" id="PTHR34069">
    <property type="entry name" value="3-OXOACYL-[ACYL-CARRIER-PROTEIN] SYNTHASE 3"/>
    <property type="match status" value="1"/>
</dbReference>
<dbReference type="KEGG" id="smao:CAG99_08080"/>
<dbReference type="SUPFAM" id="SSF53901">
    <property type="entry name" value="Thiolase-like"/>
    <property type="match status" value="1"/>
</dbReference>
<dbReference type="Pfam" id="PF08541">
    <property type="entry name" value="ACP_syn_III_C"/>
    <property type="match status" value="1"/>
</dbReference>
<dbReference type="CDD" id="cd00827">
    <property type="entry name" value="init_cond_enzymes"/>
    <property type="match status" value="1"/>
</dbReference>
<evidence type="ECO:0000256" key="2">
    <source>
        <dbReference type="ARBA" id="ARBA00023315"/>
    </source>
</evidence>
<dbReference type="AlphaFoldDB" id="A0A1W7CVV0"/>